<name>A0A6N2XV76_9FIRM</name>
<reference evidence="1" key="1">
    <citation type="submission" date="2019-11" db="EMBL/GenBank/DDBJ databases">
        <authorList>
            <person name="Feng L."/>
        </authorList>
    </citation>
    <scope>NUCLEOTIDE SEQUENCE</scope>
    <source>
        <strain evidence="1">CbolteaeLFYP116</strain>
    </source>
</reference>
<proteinExistence type="predicted"/>
<accession>A0A6N2XV76</accession>
<gene>
    <name evidence="1" type="ORF">CBLFYP116_05860</name>
</gene>
<dbReference type="GeneID" id="23112534"/>
<dbReference type="EMBL" id="CACRTF010000026">
    <property type="protein sequence ID" value="VYT57028.1"/>
    <property type="molecule type" value="Genomic_DNA"/>
</dbReference>
<sequence length="154" mass="18057">MARIDRSECFCMDMEWYGIDRNGNIAVFCSAGEGYLPEFVCEDAERTDELMEYFDTIEKITDSSLFFKSIERAEQVARGFSDKGLYYFDSDDGTRFGIATLHEYYTKRSAPLRPLEYERLPEHIRDLLGHNRMDVEDFSAIHVLHVKHAYEVRI</sequence>
<dbReference type="RefSeq" id="WP_002574837.1">
    <property type="nucleotide sequence ID" value="NZ_BAABZS010000001.1"/>
</dbReference>
<organism evidence="1">
    <name type="scientific">Enterocloster bolteae</name>
    <dbReference type="NCBI Taxonomy" id="208479"/>
    <lineage>
        <taxon>Bacteria</taxon>
        <taxon>Bacillati</taxon>
        <taxon>Bacillota</taxon>
        <taxon>Clostridia</taxon>
        <taxon>Lachnospirales</taxon>
        <taxon>Lachnospiraceae</taxon>
        <taxon>Enterocloster</taxon>
    </lineage>
</organism>
<evidence type="ECO:0000313" key="1">
    <source>
        <dbReference type="EMBL" id="VYT57028.1"/>
    </source>
</evidence>
<dbReference type="AlphaFoldDB" id="A0A6N2XV76"/>
<protein>
    <submittedName>
        <fullName evidence="1">Uncharacterized protein</fullName>
    </submittedName>
</protein>